<gene>
    <name evidence="5" type="ORF">ACFO8Q_08710</name>
</gene>
<evidence type="ECO:0000256" key="4">
    <source>
        <dbReference type="ARBA" id="ARBA00022833"/>
    </source>
</evidence>
<dbReference type="Gene3D" id="3.20.20.70">
    <property type="entry name" value="Aldolase class I"/>
    <property type="match status" value="1"/>
</dbReference>
<protein>
    <submittedName>
        <fullName evidence="5">3-keto-5-aminohexanoate cleavage protein</fullName>
    </submittedName>
</protein>
<keyword evidence="3" id="KW-0479">Metal-binding</keyword>
<sequence length="273" mass="29320">MEKLIITCALSGAEVTKQDNPNLPVTPEEIAKAALEAREAGASIVHLHARQNDGTPTQDKEVYAEIMRQIRASGNDIILQLSTGGAVGMTADERIQPVLLQPEMATLTTGSVNFGKDVFLNTPADIERFASIMQQHGVLPELEIFDVGMIRNALALIKKGLVPERAPFDFVMGVPGGIPGTPRDLLFLVESLPKGARWSVAGVGRAQLPLAAMAILLGGNVRVGFEDNVYYEKGILAESNAQLVARIVRLAKELGRDVATPTEAREILGIHSK</sequence>
<reference evidence="6" key="1">
    <citation type="journal article" date="2019" name="Int. J. Syst. Evol. Microbiol.">
        <title>The Global Catalogue of Microorganisms (GCM) 10K type strain sequencing project: providing services to taxonomists for standard genome sequencing and annotation.</title>
        <authorList>
            <consortium name="The Broad Institute Genomics Platform"/>
            <consortium name="The Broad Institute Genome Sequencing Center for Infectious Disease"/>
            <person name="Wu L."/>
            <person name="Ma J."/>
        </authorList>
    </citation>
    <scope>NUCLEOTIDE SEQUENCE [LARGE SCALE GENOMIC DNA]</scope>
    <source>
        <strain evidence="6">WYCCWR 12678</strain>
    </source>
</reference>
<evidence type="ECO:0000313" key="6">
    <source>
        <dbReference type="Proteomes" id="UP001596002"/>
    </source>
</evidence>
<dbReference type="RefSeq" id="WP_380025365.1">
    <property type="nucleotide sequence ID" value="NZ_JBHSHC010000060.1"/>
</dbReference>
<name>A0ABV9Q131_9BACL</name>
<proteinExistence type="predicted"/>
<evidence type="ECO:0000313" key="5">
    <source>
        <dbReference type="EMBL" id="MFC4767443.1"/>
    </source>
</evidence>
<evidence type="ECO:0000256" key="2">
    <source>
        <dbReference type="ARBA" id="ARBA00022679"/>
    </source>
</evidence>
<dbReference type="PANTHER" id="PTHR37418:SF2">
    <property type="entry name" value="3-KETO-5-AMINOHEXANOATE CLEAVAGE ENZYME"/>
    <property type="match status" value="1"/>
</dbReference>
<dbReference type="Pfam" id="PF05853">
    <property type="entry name" value="BKACE"/>
    <property type="match status" value="1"/>
</dbReference>
<dbReference type="PANTHER" id="PTHR37418">
    <property type="entry name" value="3-KETO-5-AMINOHEXANOATE CLEAVAGE ENZYME-RELATED"/>
    <property type="match status" value="1"/>
</dbReference>
<dbReference type="InterPro" id="IPR008567">
    <property type="entry name" value="BKACE"/>
</dbReference>
<keyword evidence="2" id="KW-0808">Transferase</keyword>
<keyword evidence="4" id="KW-0862">Zinc</keyword>
<accession>A0ABV9Q131</accession>
<evidence type="ECO:0000256" key="3">
    <source>
        <dbReference type="ARBA" id="ARBA00022723"/>
    </source>
</evidence>
<keyword evidence="6" id="KW-1185">Reference proteome</keyword>
<dbReference type="InterPro" id="IPR013785">
    <property type="entry name" value="Aldolase_TIM"/>
</dbReference>
<evidence type="ECO:0000256" key="1">
    <source>
        <dbReference type="ARBA" id="ARBA00001947"/>
    </source>
</evidence>
<comment type="cofactor">
    <cofactor evidence="1">
        <name>Zn(2+)</name>
        <dbReference type="ChEBI" id="CHEBI:29105"/>
    </cofactor>
</comment>
<dbReference type="Proteomes" id="UP001596002">
    <property type="component" value="Unassembled WGS sequence"/>
</dbReference>
<organism evidence="5 6">
    <name type="scientific">Effusibacillus consociatus</name>
    <dbReference type="NCBI Taxonomy" id="1117041"/>
    <lineage>
        <taxon>Bacteria</taxon>
        <taxon>Bacillati</taxon>
        <taxon>Bacillota</taxon>
        <taxon>Bacilli</taxon>
        <taxon>Bacillales</taxon>
        <taxon>Alicyclobacillaceae</taxon>
        <taxon>Effusibacillus</taxon>
    </lineage>
</organism>
<comment type="caution">
    <text evidence="5">The sequence shown here is derived from an EMBL/GenBank/DDBJ whole genome shotgun (WGS) entry which is preliminary data.</text>
</comment>
<dbReference type="EMBL" id="JBHSHC010000060">
    <property type="protein sequence ID" value="MFC4767443.1"/>
    <property type="molecule type" value="Genomic_DNA"/>
</dbReference>